<evidence type="ECO:0000313" key="2">
    <source>
        <dbReference type="Proteomes" id="UP000001542"/>
    </source>
</evidence>
<dbReference type="EMBL" id="DS113630">
    <property type="protein sequence ID" value="EAX99635.1"/>
    <property type="molecule type" value="Genomic_DNA"/>
</dbReference>
<dbReference type="InParanoid" id="A2F606"/>
<sequence>MIEYQIANKQESFNEFLNEITNAIYETEVSNIDIMSYISEAIFTNISGYVQIPNNFTQSSIAILFRAIGRYIPIENYREYLIFVLTHNPHPFHVNCFIGFPQLLPCDELVQYISSVEGEDKEITYNNAFNLILSLSYEKDADSMIEKALSVLSIDQLKELSMLPNNLIAYNALLVIQMLIRYKKEITSQFIDTIYQIFGNSLNPKILLLTFRILSSICETFPEEKQNIMINICQILRETPEHISAPIIAAIEGNVEHNQQFITFAKFSNELSLWRNENTQTNPEFLRSIANAHKDAN</sequence>
<proteinExistence type="predicted"/>
<gene>
    <name evidence="1" type="ORF">TVAG_091020</name>
</gene>
<keyword evidence="2" id="KW-1185">Reference proteome</keyword>
<organism evidence="1 2">
    <name type="scientific">Trichomonas vaginalis (strain ATCC PRA-98 / G3)</name>
    <dbReference type="NCBI Taxonomy" id="412133"/>
    <lineage>
        <taxon>Eukaryota</taxon>
        <taxon>Metamonada</taxon>
        <taxon>Parabasalia</taxon>
        <taxon>Trichomonadida</taxon>
        <taxon>Trichomonadidae</taxon>
        <taxon>Trichomonas</taxon>
    </lineage>
</organism>
<dbReference type="Proteomes" id="UP000001542">
    <property type="component" value="Unassembled WGS sequence"/>
</dbReference>
<name>A2F606_TRIV3</name>
<reference evidence="1" key="1">
    <citation type="submission" date="2006-10" db="EMBL/GenBank/DDBJ databases">
        <authorList>
            <person name="Amadeo P."/>
            <person name="Zhao Q."/>
            <person name="Wortman J."/>
            <person name="Fraser-Liggett C."/>
            <person name="Carlton J."/>
        </authorList>
    </citation>
    <scope>NUCLEOTIDE SEQUENCE</scope>
    <source>
        <strain evidence="1">G3</strain>
    </source>
</reference>
<dbReference type="VEuPathDB" id="TrichDB:TVAG_091020"/>
<reference evidence="1" key="2">
    <citation type="journal article" date="2007" name="Science">
        <title>Draft genome sequence of the sexually transmitted pathogen Trichomonas vaginalis.</title>
        <authorList>
            <person name="Carlton J.M."/>
            <person name="Hirt R.P."/>
            <person name="Silva J.C."/>
            <person name="Delcher A.L."/>
            <person name="Schatz M."/>
            <person name="Zhao Q."/>
            <person name="Wortman J.R."/>
            <person name="Bidwell S.L."/>
            <person name="Alsmark U.C.M."/>
            <person name="Besteiro S."/>
            <person name="Sicheritz-Ponten T."/>
            <person name="Noel C.J."/>
            <person name="Dacks J.B."/>
            <person name="Foster P.G."/>
            <person name="Simillion C."/>
            <person name="Van de Peer Y."/>
            <person name="Miranda-Saavedra D."/>
            <person name="Barton G.J."/>
            <person name="Westrop G.D."/>
            <person name="Mueller S."/>
            <person name="Dessi D."/>
            <person name="Fiori P.L."/>
            <person name="Ren Q."/>
            <person name="Paulsen I."/>
            <person name="Zhang H."/>
            <person name="Bastida-Corcuera F.D."/>
            <person name="Simoes-Barbosa A."/>
            <person name="Brown M.T."/>
            <person name="Hayes R.D."/>
            <person name="Mukherjee M."/>
            <person name="Okumura C.Y."/>
            <person name="Schneider R."/>
            <person name="Smith A.J."/>
            <person name="Vanacova S."/>
            <person name="Villalvazo M."/>
            <person name="Haas B.J."/>
            <person name="Pertea M."/>
            <person name="Feldblyum T.V."/>
            <person name="Utterback T.R."/>
            <person name="Shu C.L."/>
            <person name="Osoegawa K."/>
            <person name="de Jong P.J."/>
            <person name="Hrdy I."/>
            <person name="Horvathova L."/>
            <person name="Zubacova Z."/>
            <person name="Dolezal P."/>
            <person name="Malik S.B."/>
            <person name="Logsdon J.M. Jr."/>
            <person name="Henze K."/>
            <person name="Gupta A."/>
            <person name="Wang C.C."/>
            <person name="Dunne R.L."/>
            <person name="Upcroft J.A."/>
            <person name="Upcroft P."/>
            <person name="White O."/>
            <person name="Salzberg S.L."/>
            <person name="Tang P."/>
            <person name="Chiu C.-H."/>
            <person name="Lee Y.-S."/>
            <person name="Embley T.M."/>
            <person name="Coombs G.H."/>
            <person name="Mottram J.C."/>
            <person name="Tachezy J."/>
            <person name="Fraser-Liggett C.M."/>
            <person name="Johnson P.J."/>
        </authorList>
    </citation>
    <scope>NUCLEOTIDE SEQUENCE [LARGE SCALE GENOMIC DNA]</scope>
    <source>
        <strain evidence="1">G3</strain>
    </source>
</reference>
<accession>A2F606</accession>
<dbReference type="InterPro" id="IPR016024">
    <property type="entry name" value="ARM-type_fold"/>
</dbReference>
<dbReference type="VEuPathDB" id="TrichDB:TVAGG3_0579190"/>
<dbReference type="SUPFAM" id="SSF48371">
    <property type="entry name" value="ARM repeat"/>
    <property type="match status" value="1"/>
</dbReference>
<evidence type="ECO:0000313" key="1">
    <source>
        <dbReference type="EMBL" id="EAX99635.1"/>
    </source>
</evidence>
<dbReference type="AlphaFoldDB" id="A2F606"/>
<dbReference type="SMR" id="A2F606"/>
<protein>
    <submittedName>
        <fullName evidence="1">Uncharacterized protein</fullName>
    </submittedName>
</protein>